<feature type="transmembrane region" description="Helical" evidence="3">
    <location>
        <begin position="6"/>
        <end position="27"/>
    </location>
</feature>
<keyword evidence="3" id="KW-1133">Transmembrane helix</keyword>
<dbReference type="PROSITE" id="PS51219">
    <property type="entry name" value="DPCK"/>
    <property type="match status" value="1"/>
</dbReference>
<evidence type="ECO:0000256" key="1">
    <source>
        <dbReference type="ARBA" id="ARBA00022741"/>
    </source>
</evidence>
<dbReference type="GeneID" id="25270121"/>
<keyword evidence="4" id="KW-0808">Transferase</keyword>
<keyword evidence="4" id="KW-0418">Kinase</keyword>
<dbReference type="InterPro" id="IPR027417">
    <property type="entry name" value="P-loop_NTPase"/>
</dbReference>
<keyword evidence="3" id="KW-0472">Membrane</keyword>
<dbReference type="VEuPathDB" id="ToxoDB:EAH_00020510"/>
<sequence length="271" mass="30955">MAYFQVVRLVLGYSLTPFSFVLGFILAKCLSMRRSRPEFKAAFASLLTALQILLFKESKWHFLVGLLFACIGYRSLVPGLTGGLGTGKSSVSTFLRSHGWRVIDADEISRNILKRGTPAYRQVVKAFGSSVLDKASGEVDRMRLRHIVFQDAAKRRLLNRLTHPWIIGTILWRIFKFRICLWEQRVVVDIPLLFETKFNLLCGPVVVVCVAEDLQLQRLVLRDRTSSEELLRSMIRSQLPLKEKVSLADIVLDNNSTLDNLFEQIKQHFPC</sequence>
<protein>
    <submittedName>
        <fullName evidence="4">Dephospho-CoA kinase 1, related</fullName>
    </submittedName>
</protein>
<keyword evidence="5" id="KW-1185">Reference proteome</keyword>
<dbReference type="PANTHER" id="PTHR10695:SF46">
    <property type="entry name" value="BIFUNCTIONAL COENZYME A SYNTHASE-RELATED"/>
    <property type="match status" value="1"/>
</dbReference>
<name>U6G9V8_EIMAC</name>
<reference evidence="4" key="2">
    <citation type="submission" date="2013-10" db="EMBL/GenBank/DDBJ databases">
        <authorList>
            <person name="Aslett M."/>
        </authorList>
    </citation>
    <scope>NUCLEOTIDE SEQUENCE [LARGE SCALE GENOMIC DNA]</scope>
    <source>
        <strain evidence="4">Houghton</strain>
    </source>
</reference>
<dbReference type="GO" id="GO:0015937">
    <property type="term" value="P:coenzyme A biosynthetic process"/>
    <property type="evidence" value="ECO:0007669"/>
    <property type="project" value="InterPro"/>
</dbReference>
<dbReference type="EMBL" id="HG670492">
    <property type="protein sequence ID" value="CDI76925.1"/>
    <property type="molecule type" value="Genomic_DNA"/>
</dbReference>
<dbReference type="OMA" id="CQMDIEQ"/>
<dbReference type="Gene3D" id="3.40.50.300">
    <property type="entry name" value="P-loop containing nucleotide triphosphate hydrolases"/>
    <property type="match status" value="1"/>
</dbReference>
<proteinExistence type="inferred from homology"/>
<organism evidence="4 5">
    <name type="scientific">Eimeria acervulina</name>
    <name type="common">Coccidian parasite</name>
    <dbReference type="NCBI Taxonomy" id="5801"/>
    <lineage>
        <taxon>Eukaryota</taxon>
        <taxon>Sar</taxon>
        <taxon>Alveolata</taxon>
        <taxon>Apicomplexa</taxon>
        <taxon>Conoidasida</taxon>
        <taxon>Coccidia</taxon>
        <taxon>Eucoccidiorida</taxon>
        <taxon>Eimeriorina</taxon>
        <taxon>Eimeriidae</taxon>
        <taxon>Eimeria</taxon>
    </lineage>
</organism>
<keyword evidence="2" id="KW-0067">ATP-binding</keyword>
<dbReference type="SUPFAM" id="SSF52540">
    <property type="entry name" value="P-loop containing nucleoside triphosphate hydrolases"/>
    <property type="match status" value="1"/>
</dbReference>
<dbReference type="GO" id="GO:0004140">
    <property type="term" value="F:dephospho-CoA kinase activity"/>
    <property type="evidence" value="ECO:0007669"/>
    <property type="project" value="InterPro"/>
</dbReference>
<reference evidence="4" key="1">
    <citation type="submission" date="2013-10" db="EMBL/GenBank/DDBJ databases">
        <title>Genomic analysis of the causative agents of coccidiosis in chickens.</title>
        <authorList>
            <person name="Reid A.J."/>
            <person name="Blake D."/>
            <person name="Billington K."/>
            <person name="Browne H."/>
            <person name="Dunn M."/>
            <person name="Hung S."/>
            <person name="Kawahara F."/>
            <person name="Miranda-Saavedra D."/>
            <person name="Mourier T."/>
            <person name="Nagra H."/>
            <person name="Otto T.D."/>
            <person name="Rawlings N."/>
            <person name="Sanchez A."/>
            <person name="Sanders M."/>
            <person name="Subramaniam C."/>
            <person name="Tay Y."/>
            <person name="Dear P."/>
            <person name="Doerig C."/>
            <person name="Gruber A."/>
            <person name="Parkinson J."/>
            <person name="Shirley M."/>
            <person name="Wan K.L."/>
            <person name="Berriman M."/>
            <person name="Tomley F."/>
            <person name="Pain A."/>
        </authorList>
    </citation>
    <scope>NUCLEOTIDE SEQUENCE [LARGE SCALE GENOMIC DNA]</scope>
    <source>
        <strain evidence="4">Houghton</strain>
    </source>
</reference>
<dbReference type="AlphaFoldDB" id="U6G9V8"/>
<dbReference type="Proteomes" id="UP000018050">
    <property type="component" value="Unassembled WGS sequence"/>
</dbReference>
<dbReference type="InterPro" id="IPR001977">
    <property type="entry name" value="Depp_CoAkinase"/>
</dbReference>
<dbReference type="HAMAP" id="MF_00376">
    <property type="entry name" value="Dephospho_CoA_kinase"/>
    <property type="match status" value="1"/>
</dbReference>
<evidence type="ECO:0000313" key="5">
    <source>
        <dbReference type="Proteomes" id="UP000018050"/>
    </source>
</evidence>
<feature type="transmembrane region" description="Helical" evidence="3">
    <location>
        <begin position="61"/>
        <end position="80"/>
    </location>
</feature>
<dbReference type="Pfam" id="PF01121">
    <property type="entry name" value="CoaE"/>
    <property type="match status" value="1"/>
</dbReference>
<dbReference type="PANTHER" id="PTHR10695">
    <property type="entry name" value="DEPHOSPHO-COA KINASE-RELATED"/>
    <property type="match status" value="1"/>
</dbReference>
<evidence type="ECO:0000256" key="3">
    <source>
        <dbReference type="SAM" id="Phobius"/>
    </source>
</evidence>
<dbReference type="RefSeq" id="XP_013252624.1">
    <property type="nucleotide sequence ID" value="XM_013397170.1"/>
</dbReference>
<accession>U6G9V8</accession>
<evidence type="ECO:0000256" key="2">
    <source>
        <dbReference type="ARBA" id="ARBA00022840"/>
    </source>
</evidence>
<dbReference type="OrthoDB" id="247245at2759"/>
<keyword evidence="1" id="KW-0547">Nucleotide-binding</keyword>
<dbReference type="CDD" id="cd02022">
    <property type="entry name" value="DPCK"/>
    <property type="match status" value="1"/>
</dbReference>
<dbReference type="GO" id="GO:0005524">
    <property type="term" value="F:ATP binding"/>
    <property type="evidence" value="ECO:0007669"/>
    <property type="project" value="UniProtKB-KW"/>
</dbReference>
<evidence type="ECO:0000313" key="4">
    <source>
        <dbReference type="EMBL" id="CDI76925.1"/>
    </source>
</evidence>
<keyword evidence="3" id="KW-0812">Transmembrane</keyword>
<gene>
    <name evidence="4" type="ORF">EAH_00020510</name>
</gene>
<dbReference type="NCBIfam" id="TIGR00152">
    <property type="entry name" value="dephospho-CoA kinase"/>
    <property type="match status" value="1"/>
</dbReference>